<dbReference type="EMBL" id="JAINVV010000011">
    <property type="protein sequence ID" value="MBY8825006.1"/>
    <property type="molecule type" value="Genomic_DNA"/>
</dbReference>
<dbReference type="SMART" id="SM00895">
    <property type="entry name" value="FCD"/>
    <property type="match status" value="1"/>
</dbReference>
<sequence length="200" mass="23012">MKERILAGHYAEDQFIRQDLIAQELGVSRIPVREALALLEAEGLVIREKFRGAVVPRLSAAEIEEIYALRGLLEPYLLEEAIARITPEIIDTLDDIVERSRRASDKTEWAGLNVEFHRTLYEAADRPLTLQMLDKLLVRADRYLKMQRFMSPQTQQESDAEHMRILDCIKAGDKDGALESLRQHIRWNAVDVRRTVGFDS</sequence>
<dbReference type="InterPro" id="IPR036388">
    <property type="entry name" value="WH-like_DNA-bd_sf"/>
</dbReference>
<dbReference type="Pfam" id="PF00392">
    <property type="entry name" value="GntR"/>
    <property type="match status" value="1"/>
</dbReference>
<feature type="domain" description="HTH gntR-type" evidence="4">
    <location>
        <begin position="1"/>
        <end position="58"/>
    </location>
</feature>
<keyword evidence="1" id="KW-0805">Transcription regulation</keyword>
<dbReference type="PROSITE" id="PS50949">
    <property type="entry name" value="HTH_GNTR"/>
    <property type="match status" value="1"/>
</dbReference>
<evidence type="ECO:0000313" key="6">
    <source>
        <dbReference type="Proteomes" id="UP000706039"/>
    </source>
</evidence>
<evidence type="ECO:0000256" key="3">
    <source>
        <dbReference type="ARBA" id="ARBA00023163"/>
    </source>
</evidence>
<dbReference type="CDD" id="cd07377">
    <property type="entry name" value="WHTH_GntR"/>
    <property type="match status" value="1"/>
</dbReference>
<dbReference type="InterPro" id="IPR000524">
    <property type="entry name" value="Tscrpt_reg_HTH_GntR"/>
</dbReference>
<evidence type="ECO:0000256" key="2">
    <source>
        <dbReference type="ARBA" id="ARBA00023125"/>
    </source>
</evidence>
<dbReference type="PANTHER" id="PTHR43537">
    <property type="entry name" value="TRANSCRIPTIONAL REGULATOR, GNTR FAMILY"/>
    <property type="match status" value="1"/>
</dbReference>
<dbReference type="SMART" id="SM00345">
    <property type="entry name" value="HTH_GNTR"/>
    <property type="match status" value="1"/>
</dbReference>
<evidence type="ECO:0000256" key="1">
    <source>
        <dbReference type="ARBA" id="ARBA00023015"/>
    </source>
</evidence>
<gene>
    <name evidence="5" type="ORF">K7G82_22070</name>
</gene>
<keyword evidence="2" id="KW-0238">DNA-binding</keyword>
<evidence type="ECO:0000313" key="5">
    <source>
        <dbReference type="EMBL" id="MBY8825006.1"/>
    </source>
</evidence>
<organism evidence="5 6">
    <name type="scientific">Sphingomonas colocasiae</name>
    <dbReference type="NCBI Taxonomy" id="1848973"/>
    <lineage>
        <taxon>Bacteria</taxon>
        <taxon>Pseudomonadati</taxon>
        <taxon>Pseudomonadota</taxon>
        <taxon>Alphaproteobacteria</taxon>
        <taxon>Sphingomonadales</taxon>
        <taxon>Sphingomonadaceae</taxon>
        <taxon>Sphingomonas</taxon>
    </lineage>
</organism>
<protein>
    <submittedName>
        <fullName evidence="5">GntR family transcriptional regulator</fullName>
    </submittedName>
</protein>
<dbReference type="InterPro" id="IPR011711">
    <property type="entry name" value="GntR_C"/>
</dbReference>
<dbReference type="Proteomes" id="UP000706039">
    <property type="component" value="Unassembled WGS sequence"/>
</dbReference>
<dbReference type="Gene3D" id="1.20.120.530">
    <property type="entry name" value="GntR ligand-binding domain-like"/>
    <property type="match status" value="1"/>
</dbReference>
<dbReference type="PRINTS" id="PR00035">
    <property type="entry name" value="HTHGNTR"/>
</dbReference>
<keyword evidence="6" id="KW-1185">Reference proteome</keyword>
<dbReference type="InterPro" id="IPR008920">
    <property type="entry name" value="TF_FadR/GntR_C"/>
</dbReference>
<keyword evidence="3" id="KW-0804">Transcription</keyword>
<dbReference type="InterPro" id="IPR036390">
    <property type="entry name" value="WH_DNA-bd_sf"/>
</dbReference>
<proteinExistence type="predicted"/>
<comment type="caution">
    <text evidence="5">The sequence shown here is derived from an EMBL/GenBank/DDBJ whole genome shotgun (WGS) entry which is preliminary data.</text>
</comment>
<name>A0ABS7PUR3_9SPHN</name>
<dbReference type="SUPFAM" id="SSF46785">
    <property type="entry name" value="Winged helix' DNA-binding domain"/>
    <property type="match status" value="1"/>
</dbReference>
<evidence type="ECO:0000259" key="4">
    <source>
        <dbReference type="PROSITE" id="PS50949"/>
    </source>
</evidence>
<dbReference type="PANTHER" id="PTHR43537:SF41">
    <property type="entry name" value="TRANSCRIPTIONAL REGULATORY PROTEIN"/>
    <property type="match status" value="1"/>
</dbReference>
<dbReference type="SUPFAM" id="SSF48008">
    <property type="entry name" value="GntR ligand-binding domain-like"/>
    <property type="match status" value="1"/>
</dbReference>
<dbReference type="Pfam" id="PF07729">
    <property type="entry name" value="FCD"/>
    <property type="match status" value="1"/>
</dbReference>
<reference evidence="5 6" key="1">
    <citation type="submission" date="2021-08" db="EMBL/GenBank/DDBJ databases">
        <authorList>
            <person name="Tuo L."/>
        </authorList>
    </citation>
    <scope>NUCLEOTIDE SEQUENCE [LARGE SCALE GENOMIC DNA]</scope>
    <source>
        <strain evidence="5 6">JCM 31229</strain>
    </source>
</reference>
<accession>A0ABS7PUR3</accession>
<dbReference type="Gene3D" id="1.10.10.10">
    <property type="entry name" value="Winged helix-like DNA-binding domain superfamily/Winged helix DNA-binding domain"/>
    <property type="match status" value="1"/>
</dbReference>